<dbReference type="RefSeq" id="WP_090836844.1">
    <property type="nucleotide sequence ID" value="NZ_CANKYB010000001.1"/>
</dbReference>
<proteinExistence type="predicted"/>
<evidence type="ECO:0000313" key="2">
    <source>
        <dbReference type="Proteomes" id="UP000199559"/>
    </source>
</evidence>
<protein>
    <submittedName>
        <fullName evidence="1">Uncharacterized protein</fullName>
    </submittedName>
</protein>
<organism evidence="1 2">
    <name type="scientific">Olleya namhaensis</name>
    <dbReference type="NCBI Taxonomy" id="1144750"/>
    <lineage>
        <taxon>Bacteria</taxon>
        <taxon>Pseudomonadati</taxon>
        <taxon>Bacteroidota</taxon>
        <taxon>Flavobacteriia</taxon>
        <taxon>Flavobacteriales</taxon>
        <taxon>Flavobacteriaceae</taxon>
    </lineage>
</organism>
<dbReference type="Proteomes" id="UP000199559">
    <property type="component" value="Unassembled WGS sequence"/>
</dbReference>
<reference evidence="2" key="1">
    <citation type="submission" date="2016-10" db="EMBL/GenBank/DDBJ databases">
        <authorList>
            <person name="Varghese N."/>
            <person name="Submissions S."/>
        </authorList>
    </citation>
    <scope>NUCLEOTIDE SEQUENCE [LARGE SCALE GENOMIC DNA]</scope>
    <source>
        <strain evidence="2">DSM 28881</strain>
    </source>
</reference>
<sequence>MHRKLVSIFFTVLFLALITAPSIIVAIDDSVDVSVFYSLSEEEEENKNVNLTFVIQNLEDAFFETSKTTDYLRYHFKTYPKPHLNLISPPPEFIL</sequence>
<evidence type="ECO:0000313" key="1">
    <source>
        <dbReference type="EMBL" id="SFI56477.1"/>
    </source>
</evidence>
<dbReference type="AlphaFoldDB" id="A0A1I3J8A2"/>
<name>A0A1I3J8A2_9FLAO</name>
<dbReference type="STRING" id="1144750.SAMN05443431_101297"/>
<keyword evidence="2" id="KW-1185">Reference proteome</keyword>
<accession>A0A1I3J8A2</accession>
<dbReference type="EMBL" id="FORM01000001">
    <property type="protein sequence ID" value="SFI56477.1"/>
    <property type="molecule type" value="Genomic_DNA"/>
</dbReference>
<gene>
    <name evidence="1" type="ORF">SAMN05443431_101297</name>
</gene>